<dbReference type="Gene3D" id="3.30.420.10">
    <property type="entry name" value="Ribonuclease H-like superfamily/Ribonuclease H"/>
    <property type="match status" value="1"/>
</dbReference>
<dbReference type="PANTHER" id="PTHR35004:SF8">
    <property type="entry name" value="TRANSPOSASE RV3428C-RELATED"/>
    <property type="match status" value="1"/>
</dbReference>
<dbReference type="PANTHER" id="PTHR35004">
    <property type="entry name" value="TRANSPOSASE RV3428C-RELATED"/>
    <property type="match status" value="1"/>
</dbReference>
<reference evidence="3" key="1">
    <citation type="submission" date="2020-11" db="EMBL/GenBank/DDBJ databases">
        <authorList>
            <person name="Konstantinou D."/>
            <person name="Gkelis S."/>
            <person name="Popin R."/>
            <person name="Fewer D."/>
            <person name="Sivonen K."/>
        </authorList>
    </citation>
    <scope>NUCLEOTIDE SEQUENCE</scope>
    <source>
        <strain evidence="3">TAU-MAC 1115</strain>
    </source>
</reference>
<evidence type="ECO:0000313" key="4">
    <source>
        <dbReference type="Proteomes" id="UP000717364"/>
    </source>
</evidence>
<sequence>MPNHLDRGDWTLSYGQFCRRYNRWKGTQKLSMRQTYRGGEKMLVDYCGMTMSLTHLVTGEITQAQIFVACLGASNYTFAEATESQTLANWLGSHQRALEFFGGVPEEIIPDNLKSGVTDPCRYEPGINRSYQGFAEHYHVAVVPARPKAPRDKSKVEKAVQEVERQILARLRNQTFHRLSDLNDAIRPLLDQLNNRTMYAYGMSRRELFEQVDRDALKPLPKYPFVFATWKRAKVSPDYHISLDTHYYSVPYWHVGHQVMVKTTEHLVEVFYDNQRIATHARSMTPYRHTTLDHHMPPEHWAYKRQSKETFLAWAHQIGPHTHTQVETIFKSKDHDEQAFRSLKGLQNLATRHGSERLENACKRANTLGMSGYRRLKHILQHHLDQTPVFVEVPALPSSDHENVRGRAYYN</sequence>
<gene>
    <name evidence="3" type="ORF">IXB50_19955</name>
</gene>
<accession>A0A947DKM4</accession>
<dbReference type="NCBIfam" id="NF033546">
    <property type="entry name" value="transpos_IS21"/>
    <property type="match status" value="1"/>
</dbReference>
<dbReference type="InterPro" id="IPR036397">
    <property type="entry name" value="RNaseH_sf"/>
</dbReference>
<dbReference type="RefSeq" id="WP_215610763.1">
    <property type="nucleotide sequence ID" value="NZ_JADOES010000055.1"/>
</dbReference>
<dbReference type="InterPro" id="IPR012337">
    <property type="entry name" value="RNaseH-like_sf"/>
</dbReference>
<dbReference type="GO" id="GO:0003676">
    <property type="term" value="F:nucleic acid binding"/>
    <property type="evidence" value="ECO:0007669"/>
    <property type="project" value="InterPro"/>
</dbReference>
<dbReference type="Pfam" id="PF22483">
    <property type="entry name" value="Mu-transpos_C_2"/>
    <property type="match status" value="1"/>
</dbReference>
<name>A0A947DKM4_9CYAN</name>
<dbReference type="Proteomes" id="UP000717364">
    <property type="component" value="Unassembled WGS sequence"/>
</dbReference>
<comment type="caution">
    <text evidence="3">The sequence shown here is derived from an EMBL/GenBank/DDBJ whole genome shotgun (WGS) entry which is preliminary data.</text>
</comment>
<protein>
    <submittedName>
        <fullName evidence="3">IS21 family transposase</fullName>
    </submittedName>
</protein>
<dbReference type="AlphaFoldDB" id="A0A947DKM4"/>
<proteinExistence type="inferred from homology"/>
<dbReference type="InterPro" id="IPR001584">
    <property type="entry name" value="Integrase_cat-core"/>
</dbReference>
<comment type="similarity">
    <text evidence="1">Belongs to the transposase IS21/IS408/IS1162 family.</text>
</comment>
<keyword evidence="4" id="KW-1185">Reference proteome</keyword>
<dbReference type="PROSITE" id="PS50994">
    <property type="entry name" value="INTEGRASE"/>
    <property type="match status" value="1"/>
</dbReference>
<evidence type="ECO:0000313" key="3">
    <source>
        <dbReference type="EMBL" id="MBT9317699.1"/>
    </source>
</evidence>
<evidence type="ECO:0000259" key="2">
    <source>
        <dbReference type="PROSITE" id="PS50994"/>
    </source>
</evidence>
<organism evidence="3 4">
    <name type="scientific">Leptothoe spongobia TAU-MAC 1115</name>
    <dbReference type="NCBI Taxonomy" id="1967444"/>
    <lineage>
        <taxon>Bacteria</taxon>
        <taxon>Bacillati</taxon>
        <taxon>Cyanobacteriota</taxon>
        <taxon>Cyanophyceae</taxon>
        <taxon>Nodosilineales</taxon>
        <taxon>Cymatolegaceae</taxon>
        <taxon>Leptothoe</taxon>
        <taxon>Leptothoe spongobia</taxon>
    </lineage>
</organism>
<dbReference type="SUPFAM" id="SSF53098">
    <property type="entry name" value="Ribonuclease H-like"/>
    <property type="match status" value="1"/>
</dbReference>
<feature type="domain" description="Integrase catalytic" evidence="2">
    <location>
        <begin position="34"/>
        <end position="213"/>
    </location>
</feature>
<evidence type="ECO:0000256" key="1">
    <source>
        <dbReference type="ARBA" id="ARBA00009277"/>
    </source>
</evidence>
<reference evidence="3" key="2">
    <citation type="journal article" date="2021" name="Mar. Drugs">
        <title>Genome Reduction and Secondary Metabolism of the Marine Sponge-Associated Cyanobacterium Leptothoe.</title>
        <authorList>
            <person name="Konstantinou D."/>
            <person name="Popin R.V."/>
            <person name="Fewer D.P."/>
            <person name="Sivonen K."/>
            <person name="Gkelis S."/>
        </authorList>
    </citation>
    <scope>NUCLEOTIDE SEQUENCE</scope>
    <source>
        <strain evidence="3">TAU-MAC 1115</strain>
    </source>
</reference>
<dbReference type="InterPro" id="IPR054353">
    <property type="entry name" value="IstA-like_C"/>
</dbReference>
<dbReference type="GO" id="GO:0015074">
    <property type="term" value="P:DNA integration"/>
    <property type="evidence" value="ECO:0007669"/>
    <property type="project" value="InterPro"/>
</dbReference>
<dbReference type="EMBL" id="JADOES010000055">
    <property type="protein sequence ID" value="MBT9317699.1"/>
    <property type="molecule type" value="Genomic_DNA"/>
</dbReference>